<keyword evidence="2 4" id="KW-0479">Metal-binding</keyword>
<evidence type="ECO:0000259" key="6">
    <source>
        <dbReference type="PROSITE" id="PS51007"/>
    </source>
</evidence>
<evidence type="ECO:0000313" key="8">
    <source>
        <dbReference type="Proteomes" id="UP000307749"/>
    </source>
</evidence>
<dbReference type="GO" id="GO:0046872">
    <property type="term" value="F:metal ion binding"/>
    <property type="evidence" value="ECO:0007669"/>
    <property type="project" value="UniProtKB-KW"/>
</dbReference>
<dbReference type="EMBL" id="MWQO01000011">
    <property type="protein sequence ID" value="THD11536.1"/>
    <property type="molecule type" value="Genomic_DNA"/>
</dbReference>
<evidence type="ECO:0000256" key="5">
    <source>
        <dbReference type="SAM" id="SignalP"/>
    </source>
</evidence>
<evidence type="ECO:0000256" key="1">
    <source>
        <dbReference type="ARBA" id="ARBA00022617"/>
    </source>
</evidence>
<dbReference type="Proteomes" id="UP000307749">
    <property type="component" value="Unassembled WGS sequence"/>
</dbReference>
<dbReference type="Pfam" id="PF21342">
    <property type="entry name" value="SoxA-TsdA_cyt-c"/>
    <property type="match status" value="1"/>
</dbReference>
<keyword evidence="1 4" id="KW-0349">Heme</keyword>
<sequence length="334" mass="35618">MSARSLIHARGLVAAAAVFALAACEHSAPPQSSAAPVPAAKPGRPAAVAFTPPPLRAIPDDAFGAEVRKGEALFRHTATTAPQYVGNTLSCQNCHLDAGRLADSAPMWAAWVSYPAYRSKNQRVNTFEERLQGCFKFSMNGKAPPLGAPELVALEAYSYWMAQGAPTGTKLVGAGYPKLPKPAQGWDYARGKQVYASHCALCHAADGQGLLVDGKTWFPPLWGPQSYNWGAGMSRLDLAAGFIKANMPLGNGNSLSDQQAWDVAYYIDGHERPQDPRYLGSIEATRTKFHDGPYETYGRIAQGRLLGAGVGVVGGSTVTRESAPRAPLAPRLRD</sequence>
<dbReference type="Gene3D" id="1.10.760.10">
    <property type="entry name" value="Cytochrome c-like domain"/>
    <property type="match status" value="2"/>
</dbReference>
<dbReference type="InterPro" id="IPR009056">
    <property type="entry name" value="Cyt_c-like_dom"/>
</dbReference>
<feature type="chain" id="PRO_5020969603" evidence="5">
    <location>
        <begin position="23"/>
        <end position="334"/>
    </location>
</feature>
<dbReference type="GO" id="GO:0009055">
    <property type="term" value="F:electron transfer activity"/>
    <property type="evidence" value="ECO:0007669"/>
    <property type="project" value="InterPro"/>
</dbReference>
<keyword evidence="3 4" id="KW-0408">Iron</keyword>
<dbReference type="PANTHER" id="PTHR35008">
    <property type="entry name" value="BLL4482 PROTEIN-RELATED"/>
    <property type="match status" value="1"/>
</dbReference>
<evidence type="ECO:0000313" key="7">
    <source>
        <dbReference type="EMBL" id="THD11536.1"/>
    </source>
</evidence>
<feature type="signal peptide" evidence="5">
    <location>
        <begin position="1"/>
        <end position="22"/>
    </location>
</feature>
<accession>A0A4S3KRG3</accession>
<evidence type="ECO:0000256" key="4">
    <source>
        <dbReference type="PROSITE-ProRule" id="PRU00433"/>
    </source>
</evidence>
<keyword evidence="5" id="KW-0732">Signal</keyword>
<feature type="domain" description="Cytochrome c" evidence="6">
    <location>
        <begin position="186"/>
        <end position="271"/>
    </location>
</feature>
<dbReference type="OrthoDB" id="8215804at2"/>
<comment type="caution">
    <text evidence="7">The sequence shown here is derived from an EMBL/GenBank/DDBJ whole genome shotgun (WGS) entry which is preliminary data.</text>
</comment>
<dbReference type="PROSITE" id="PS51007">
    <property type="entry name" value="CYTC"/>
    <property type="match status" value="1"/>
</dbReference>
<keyword evidence="8" id="KW-1185">Reference proteome</keyword>
<dbReference type="InterPro" id="IPR051459">
    <property type="entry name" value="Cytochrome_c-type_DH"/>
</dbReference>
<dbReference type="InterPro" id="IPR036909">
    <property type="entry name" value="Cyt_c-like_dom_sf"/>
</dbReference>
<dbReference type="Pfam" id="PF13442">
    <property type="entry name" value="Cytochrome_CBB3"/>
    <property type="match status" value="1"/>
</dbReference>
<dbReference type="AlphaFoldDB" id="A0A4S3KRG3"/>
<dbReference type="PROSITE" id="PS51257">
    <property type="entry name" value="PROKAR_LIPOPROTEIN"/>
    <property type="match status" value="1"/>
</dbReference>
<evidence type="ECO:0000256" key="2">
    <source>
        <dbReference type="ARBA" id="ARBA00022723"/>
    </source>
</evidence>
<dbReference type="RefSeq" id="WP_081126427.1">
    <property type="nucleotide sequence ID" value="NZ_DAHXOC010000040.1"/>
</dbReference>
<gene>
    <name evidence="7" type="ORF">B1806_03140</name>
</gene>
<reference evidence="7 8" key="1">
    <citation type="submission" date="2017-02" db="EMBL/GenBank/DDBJ databases">
        <title>Whole genome sequencing of Metallibacterium scheffleri DSM 24874 (T).</title>
        <authorList>
            <person name="Kumar S."/>
            <person name="Patil P."/>
            <person name="Patil P.B."/>
        </authorList>
    </citation>
    <scope>NUCLEOTIDE SEQUENCE [LARGE SCALE GENOMIC DNA]</scope>
    <source>
        <strain evidence="7 8">DSM 24874</strain>
    </source>
</reference>
<proteinExistence type="predicted"/>
<dbReference type="PANTHER" id="PTHR35008:SF9">
    <property type="entry name" value="CYTOCHROME C DOMAIN-CONTAINING PROTEIN"/>
    <property type="match status" value="1"/>
</dbReference>
<dbReference type="STRING" id="993689.GCA_002077135_01104"/>
<name>A0A4S3KRG3_9GAMM</name>
<evidence type="ECO:0000256" key="3">
    <source>
        <dbReference type="ARBA" id="ARBA00023004"/>
    </source>
</evidence>
<protein>
    <submittedName>
        <fullName evidence="7">Cytochrome C</fullName>
    </submittedName>
</protein>
<dbReference type="SUPFAM" id="SSF46626">
    <property type="entry name" value="Cytochrome c"/>
    <property type="match status" value="2"/>
</dbReference>
<organism evidence="7 8">
    <name type="scientific">Metallibacterium scheffleri</name>
    <dbReference type="NCBI Taxonomy" id="993689"/>
    <lineage>
        <taxon>Bacteria</taxon>
        <taxon>Pseudomonadati</taxon>
        <taxon>Pseudomonadota</taxon>
        <taxon>Gammaproteobacteria</taxon>
        <taxon>Lysobacterales</taxon>
        <taxon>Rhodanobacteraceae</taxon>
        <taxon>Metallibacterium</taxon>
    </lineage>
</organism>
<dbReference type="GO" id="GO:0020037">
    <property type="term" value="F:heme binding"/>
    <property type="evidence" value="ECO:0007669"/>
    <property type="project" value="InterPro"/>
</dbReference>